<dbReference type="RefSeq" id="WP_062801188.1">
    <property type="nucleotide sequence ID" value="NZ_CP014844.1"/>
</dbReference>
<dbReference type="OrthoDB" id="8943433at2"/>
<proteinExistence type="predicted"/>
<evidence type="ECO:0000313" key="2">
    <source>
        <dbReference type="EMBL" id="AMR79301.1"/>
    </source>
</evidence>
<dbReference type="KEGG" id="cnan:A2G96_17030"/>
<gene>
    <name evidence="2" type="ORF">A2G96_17030</name>
</gene>
<dbReference type="STRING" id="1796606.A2G96_17030"/>
<accession>A0A142JMI9</accession>
<feature type="signal peptide" evidence="1">
    <location>
        <begin position="1"/>
        <end position="21"/>
    </location>
</feature>
<protein>
    <recommendedName>
        <fullName evidence="4">Lipoprotein</fullName>
    </recommendedName>
</protein>
<evidence type="ECO:0000313" key="3">
    <source>
        <dbReference type="Proteomes" id="UP000075238"/>
    </source>
</evidence>
<keyword evidence="3" id="KW-1185">Reference proteome</keyword>
<dbReference type="Proteomes" id="UP000075238">
    <property type="component" value="Chromosome 1"/>
</dbReference>
<organism evidence="2 3">
    <name type="scientific">Cupriavidus nantongensis</name>
    <dbReference type="NCBI Taxonomy" id="1796606"/>
    <lineage>
        <taxon>Bacteria</taxon>
        <taxon>Pseudomonadati</taxon>
        <taxon>Pseudomonadota</taxon>
        <taxon>Betaproteobacteria</taxon>
        <taxon>Burkholderiales</taxon>
        <taxon>Burkholderiaceae</taxon>
        <taxon>Cupriavidus</taxon>
    </lineage>
</organism>
<name>A0A142JMI9_9BURK</name>
<feature type="chain" id="PRO_5007498082" description="Lipoprotein" evidence="1">
    <location>
        <begin position="22"/>
        <end position="88"/>
    </location>
</feature>
<reference evidence="2 3" key="1">
    <citation type="submission" date="2016-03" db="EMBL/GenBank/DDBJ databases">
        <title>Complete genome sequence of a novel chlorpyrifos degrading bacterium, Cupriavidus nantongensis sp. X1.</title>
        <authorList>
            <person name="Fang L."/>
        </authorList>
    </citation>
    <scope>NUCLEOTIDE SEQUENCE [LARGE SCALE GENOMIC DNA]</scope>
    <source>
        <strain evidence="2 3">X1</strain>
    </source>
</reference>
<evidence type="ECO:0008006" key="4">
    <source>
        <dbReference type="Google" id="ProtNLM"/>
    </source>
</evidence>
<dbReference type="EMBL" id="CP014844">
    <property type="protein sequence ID" value="AMR79301.1"/>
    <property type="molecule type" value="Genomic_DNA"/>
</dbReference>
<sequence length="88" mass="8989">MKAQHALALAAAVLAAVTLQAGCSDPAGAHRVLEAAGYDEIRVDGPALWGCADDDTFQTAFRAVGPTGKPVQGVVCAGWLKGATIRLE</sequence>
<keyword evidence="1" id="KW-0732">Signal</keyword>
<evidence type="ECO:0000256" key="1">
    <source>
        <dbReference type="SAM" id="SignalP"/>
    </source>
</evidence>
<dbReference type="AlphaFoldDB" id="A0A142JMI9"/>